<feature type="compositionally biased region" description="Polar residues" evidence="1">
    <location>
        <begin position="1"/>
        <end position="11"/>
    </location>
</feature>
<evidence type="ECO:0000256" key="1">
    <source>
        <dbReference type="SAM" id="MobiDB-lite"/>
    </source>
</evidence>
<organism evidence="2 3">
    <name type="scientific">Mycolicibacterium fortuitum</name>
    <name type="common">Mycobacterium fortuitum</name>
    <dbReference type="NCBI Taxonomy" id="1766"/>
    <lineage>
        <taxon>Bacteria</taxon>
        <taxon>Bacillati</taxon>
        <taxon>Actinomycetota</taxon>
        <taxon>Actinomycetes</taxon>
        <taxon>Mycobacteriales</taxon>
        <taxon>Mycobacteriaceae</taxon>
        <taxon>Mycolicibacterium</taxon>
    </lineage>
</organism>
<dbReference type="AlphaFoldDB" id="A0A378UAL9"/>
<dbReference type="Proteomes" id="UP000255389">
    <property type="component" value="Unassembled WGS sequence"/>
</dbReference>
<proteinExistence type="predicted"/>
<evidence type="ECO:0000313" key="3">
    <source>
        <dbReference type="Proteomes" id="UP000255389"/>
    </source>
</evidence>
<accession>A0A378UAL9</accession>
<sequence length="197" mass="20896">MSLQSGMSAQLSEARGGNPLGADPSSRPRVRTDKALRYELNVVAVDAAAMVSGIGGWLFDRAMAGWRVSVTADVYTDERALQILGLRAVDLSGARPSGGEEAVAMTAIAADRLESTEDRFILHRPGGGVVFFGAHGRDRLGNAVQRVQYRPSAAALAFKAHALGVTGVEWEPVARVETLFRCGRTAGLFDADLVPVC</sequence>
<evidence type="ECO:0000313" key="2">
    <source>
        <dbReference type="EMBL" id="STZ73462.1"/>
    </source>
</evidence>
<reference evidence="2 3" key="1">
    <citation type="submission" date="2018-06" db="EMBL/GenBank/DDBJ databases">
        <authorList>
            <consortium name="Pathogen Informatics"/>
            <person name="Doyle S."/>
        </authorList>
    </citation>
    <scope>NUCLEOTIDE SEQUENCE [LARGE SCALE GENOMIC DNA]</scope>
    <source>
        <strain evidence="2 3">NCTC1542</strain>
    </source>
</reference>
<protein>
    <submittedName>
        <fullName evidence="2">Uncharacterized protein</fullName>
    </submittedName>
</protein>
<gene>
    <name evidence="2" type="ORF">NCTC1542_01005</name>
</gene>
<feature type="region of interest" description="Disordered" evidence="1">
    <location>
        <begin position="1"/>
        <end position="28"/>
    </location>
</feature>
<dbReference type="EMBL" id="UGQY01000001">
    <property type="protein sequence ID" value="STZ73462.1"/>
    <property type="molecule type" value="Genomic_DNA"/>
</dbReference>
<name>A0A378UAL9_MYCFO</name>
<dbReference type="RefSeq" id="WP_169317745.1">
    <property type="nucleotide sequence ID" value="NZ_LZIW01000036.1"/>
</dbReference>